<organism evidence="2 3">
    <name type="scientific">Branchiostoma floridae</name>
    <name type="common">Florida lancelet</name>
    <name type="synonym">Amphioxus</name>
    <dbReference type="NCBI Taxonomy" id="7739"/>
    <lineage>
        <taxon>Eukaryota</taxon>
        <taxon>Metazoa</taxon>
        <taxon>Chordata</taxon>
        <taxon>Cephalochordata</taxon>
        <taxon>Leptocardii</taxon>
        <taxon>Amphioxiformes</taxon>
        <taxon>Branchiostomatidae</taxon>
        <taxon>Branchiostoma</taxon>
    </lineage>
</organism>
<dbReference type="KEGG" id="bfo:118410219"/>
<dbReference type="AlphaFoldDB" id="A0A9J7KP88"/>
<keyword evidence="2" id="KW-1185">Reference proteome</keyword>
<dbReference type="RefSeq" id="XP_035667674.1">
    <property type="nucleotide sequence ID" value="XM_035811781.1"/>
</dbReference>
<dbReference type="PROSITE" id="PS51497">
    <property type="entry name" value="UMA"/>
    <property type="match status" value="1"/>
</dbReference>
<accession>A0A9J7KP88</accession>
<proteinExistence type="predicted"/>
<gene>
    <name evidence="3" type="primary">LOC118410219</name>
</gene>
<dbReference type="Proteomes" id="UP000001554">
    <property type="component" value="Chromosome 2"/>
</dbReference>
<sequence>MPPFTEELQFWDELLGGATEQSKTFHPKYFCDTFVLACSGRVTMQNSHWERVPSVQHTGDAQSGSHDSYALQGVEMKLSPTIAPTNKVCLPVQYSQNSHSKASAVLAEANYDFSVERRVLGMDVEGSNERS</sequence>
<dbReference type="GeneID" id="118410219"/>
<dbReference type="OMA" id="TEELQFW"/>
<name>A0A9J7KP88_BRAFL</name>
<evidence type="ECO:0000259" key="1">
    <source>
        <dbReference type="PROSITE" id="PS51497"/>
    </source>
</evidence>
<reference evidence="2" key="1">
    <citation type="journal article" date="2020" name="Nat. Ecol. Evol.">
        <title>Deeply conserved synteny resolves early events in vertebrate evolution.</title>
        <authorList>
            <person name="Simakov O."/>
            <person name="Marletaz F."/>
            <person name="Yue J.X."/>
            <person name="O'Connell B."/>
            <person name="Jenkins J."/>
            <person name="Brandt A."/>
            <person name="Calef R."/>
            <person name="Tung C.H."/>
            <person name="Huang T.K."/>
            <person name="Schmutz J."/>
            <person name="Satoh N."/>
            <person name="Yu J.K."/>
            <person name="Putnam N.H."/>
            <person name="Green R.E."/>
            <person name="Rokhsar D.S."/>
        </authorList>
    </citation>
    <scope>NUCLEOTIDE SEQUENCE [LARGE SCALE GENOMIC DNA]</scope>
    <source>
        <strain evidence="2">S238N-H82</strain>
    </source>
</reference>
<reference evidence="3" key="2">
    <citation type="submission" date="2025-08" db="UniProtKB">
        <authorList>
            <consortium name="RefSeq"/>
        </authorList>
    </citation>
    <scope>IDENTIFICATION</scope>
    <source>
        <strain evidence="3">S238N-H82</strain>
        <tissue evidence="3">Testes</tissue>
    </source>
</reference>
<dbReference type="OrthoDB" id="10095770at2759"/>
<feature type="domain" description="UMA" evidence="1">
    <location>
        <begin position="71"/>
        <end position="120"/>
    </location>
</feature>
<evidence type="ECO:0000313" key="2">
    <source>
        <dbReference type="Proteomes" id="UP000001554"/>
    </source>
</evidence>
<protein>
    <submittedName>
        <fullName evidence="3">Uncharacterized protein LOC118410219</fullName>
    </submittedName>
</protein>
<evidence type="ECO:0000313" key="3">
    <source>
        <dbReference type="RefSeq" id="XP_035667674.1"/>
    </source>
</evidence>
<dbReference type="InterPro" id="IPR023340">
    <property type="entry name" value="UMA"/>
</dbReference>